<organism evidence="2 3">
    <name type="scientific">Nocardia lasii</name>
    <dbReference type="NCBI Taxonomy" id="1616107"/>
    <lineage>
        <taxon>Bacteria</taxon>
        <taxon>Bacillati</taxon>
        <taxon>Actinomycetota</taxon>
        <taxon>Actinomycetes</taxon>
        <taxon>Mycobacteriales</taxon>
        <taxon>Nocardiaceae</taxon>
        <taxon>Nocardia</taxon>
    </lineage>
</organism>
<evidence type="ECO:0000256" key="1">
    <source>
        <dbReference type="SAM" id="SignalP"/>
    </source>
</evidence>
<reference evidence="3" key="1">
    <citation type="journal article" date="2019" name="Int. J. Syst. Evol. Microbiol.">
        <title>The Global Catalogue of Microorganisms (GCM) 10K type strain sequencing project: providing services to taxonomists for standard genome sequencing and annotation.</title>
        <authorList>
            <consortium name="The Broad Institute Genomics Platform"/>
            <consortium name="The Broad Institute Genome Sequencing Center for Infectious Disease"/>
            <person name="Wu L."/>
            <person name="Ma J."/>
        </authorList>
    </citation>
    <scope>NUCLEOTIDE SEQUENCE [LARGE SCALE GENOMIC DNA]</scope>
    <source>
        <strain evidence="3">CCUG 36956</strain>
    </source>
</reference>
<keyword evidence="3" id="KW-1185">Reference proteome</keyword>
<gene>
    <name evidence="2" type="ORF">ACFP3H_08395</name>
</gene>
<dbReference type="EMBL" id="JBHSQN010000003">
    <property type="protein sequence ID" value="MFC6011069.1"/>
    <property type="molecule type" value="Genomic_DNA"/>
</dbReference>
<evidence type="ECO:0008006" key="4">
    <source>
        <dbReference type="Google" id="ProtNLM"/>
    </source>
</evidence>
<feature type="chain" id="PRO_5046164361" description="Secreted protein" evidence="1">
    <location>
        <begin position="26"/>
        <end position="96"/>
    </location>
</feature>
<dbReference type="RefSeq" id="WP_378602016.1">
    <property type="nucleotide sequence ID" value="NZ_JBHSQN010000003.1"/>
</dbReference>
<feature type="signal peptide" evidence="1">
    <location>
        <begin position="1"/>
        <end position="25"/>
    </location>
</feature>
<accession>A0ABW1JNR2</accession>
<evidence type="ECO:0000313" key="3">
    <source>
        <dbReference type="Proteomes" id="UP001596223"/>
    </source>
</evidence>
<dbReference type="Proteomes" id="UP001596223">
    <property type="component" value="Unassembled WGS sequence"/>
</dbReference>
<keyword evidence="1" id="KW-0732">Signal</keyword>
<name>A0ABW1JNR2_9NOCA</name>
<evidence type="ECO:0000313" key="2">
    <source>
        <dbReference type="EMBL" id="MFC6011069.1"/>
    </source>
</evidence>
<protein>
    <recommendedName>
        <fullName evidence="4">Secreted protein</fullName>
    </recommendedName>
</protein>
<comment type="caution">
    <text evidence="2">The sequence shown here is derived from an EMBL/GenBank/DDBJ whole genome shotgun (WGS) entry which is preliminary data.</text>
</comment>
<proteinExistence type="predicted"/>
<sequence>MKKNALAAIAITMFCAIGFAGPANADSYGPYAEYEECVEAAYDYATQQEIEEYDDGGWTDGGGIYEDGQYSYWDDEGPDSFSPCYQDYDGYWYFTV</sequence>